<dbReference type="GO" id="GO:0008270">
    <property type="term" value="F:zinc ion binding"/>
    <property type="evidence" value="ECO:0007669"/>
    <property type="project" value="UniProtKB-KW"/>
</dbReference>
<keyword evidence="6" id="KW-0805">Transcription regulation</keyword>
<feature type="region of interest" description="Disordered" evidence="11">
    <location>
        <begin position="138"/>
        <end position="168"/>
    </location>
</feature>
<gene>
    <name evidence="14" type="primary">LOC108882175</name>
</gene>
<keyword evidence="8" id="KW-0804">Transcription</keyword>
<evidence type="ECO:0000256" key="6">
    <source>
        <dbReference type="ARBA" id="ARBA00023015"/>
    </source>
</evidence>
<dbReference type="PANTHER" id="PTHR24399:SF23">
    <property type="entry name" value="C2H2-TYPE DOMAIN-CONTAINING PROTEIN"/>
    <property type="match status" value="1"/>
</dbReference>
<dbReference type="GO" id="GO:0005654">
    <property type="term" value="C:nucleoplasm"/>
    <property type="evidence" value="ECO:0007669"/>
    <property type="project" value="TreeGrafter"/>
</dbReference>
<keyword evidence="7" id="KW-0238">DNA-binding</keyword>
<protein>
    <submittedName>
        <fullName evidence="14">PR domain zinc finger protein 2 isoform X1</fullName>
    </submittedName>
</protein>
<feature type="domain" description="C2H2-type" evidence="12">
    <location>
        <begin position="241"/>
        <end position="260"/>
    </location>
</feature>
<evidence type="ECO:0000256" key="1">
    <source>
        <dbReference type="ARBA" id="ARBA00004123"/>
    </source>
</evidence>
<sequence>MQQILVLPPAGVTGAEPLEALSDENVNSTPRFWEIPRVMEGQRHLDPVSHHLCFTVAHSAASDLSTCQQGRRPWTTTVLTLSPLCLHALKRCPKKKPKRFCGRRRRRRHKFNVVKEEIKTPPQVDSPVDLQSPVLMKSESELSEETKMPSAPSKETVTKEAEAETGIGTIKSQTTFRPNKTSQSFKVPAGLPGLDKMSPVVLLKPLVIPAGEYQYELCNQDFKTVSEPVKCKQLHEEESSFICEICGKHFTSENVFTEHQCDLKDEPSFPCNMCDRSFTSSHNLKRHKLLHVKDGRKCSICGVLFCRRHNHVLFLPKTESATESEEDASVDDEHDASVDELQNVKSEQSQAKDLGDAAQSTGTATSTTTLSTPQKSVLSSRIRKLPPLRPKPPSMLHSPPPVPRYSENPGTSSMPPLPGYPAIFIEPIDLPPPELPPSLKLFSPQYLTSALLEVKRNYEYILSKPCNVKKVIVKEEEYEVPLVSPDEQNVEQVKKERTAYDLEIVV</sequence>
<dbReference type="GeneID" id="108882175"/>
<dbReference type="SUPFAM" id="SSF57667">
    <property type="entry name" value="beta-beta-alpha zinc fingers"/>
    <property type="match status" value="2"/>
</dbReference>
<evidence type="ECO:0000259" key="12">
    <source>
        <dbReference type="PROSITE" id="PS50157"/>
    </source>
</evidence>
<dbReference type="AlphaFoldDB" id="A0AAJ7LT49"/>
<dbReference type="GO" id="GO:0000978">
    <property type="term" value="F:RNA polymerase II cis-regulatory region sequence-specific DNA binding"/>
    <property type="evidence" value="ECO:0007669"/>
    <property type="project" value="TreeGrafter"/>
</dbReference>
<evidence type="ECO:0000256" key="2">
    <source>
        <dbReference type="ARBA" id="ARBA00022723"/>
    </source>
</evidence>
<dbReference type="GO" id="GO:0001227">
    <property type="term" value="F:DNA-binding transcription repressor activity, RNA polymerase II-specific"/>
    <property type="evidence" value="ECO:0007669"/>
    <property type="project" value="TreeGrafter"/>
</dbReference>
<evidence type="ECO:0000256" key="3">
    <source>
        <dbReference type="ARBA" id="ARBA00022737"/>
    </source>
</evidence>
<evidence type="ECO:0000313" key="14">
    <source>
        <dbReference type="RefSeq" id="XP_018530028.1"/>
    </source>
</evidence>
<dbReference type="InterPro" id="IPR036236">
    <property type="entry name" value="Znf_C2H2_sf"/>
</dbReference>
<dbReference type="SMART" id="SM00355">
    <property type="entry name" value="ZnF_C2H2"/>
    <property type="match status" value="2"/>
</dbReference>
<keyword evidence="4 10" id="KW-0863">Zinc-finger</keyword>
<feature type="region of interest" description="Disordered" evidence="11">
    <location>
        <begin position="342"/>
        <end position="412"/>
    </location>
</feature>
<evidence type="ECO:0000256" key="7">
    <source>
        <dbReference type="ARBA" id="ARBA00023125"/>
    </source>
</evidence>
<evidence type="ECO:0000256" key="9">
    <source>
        <dbReference type="ARBA" id="ARBA00023242"/>
    </source>
</evidence>
<feature type="compositionally biased region" description="Low complexity" evidence="11">
    <location>
        <begin position="357"/>
        <end position="372"/>
    </location>
</feature>
<proteinExistence type="predicted"/>
<dbReference type="KEGG" id="lcf:108882175"/>
<dbReference type="PROSITE" id="PS50157">
    <property type="entry name" value="ZINC_FINGER_C2H2_2"/>
    <property type="match status" value="2"/>
</dbReference>
<evidence type="ECO:0000256" key="8">
    <source>
        <dbReference type="ARBA" id="ARBA00023163"/>
    </source>
</evidence>
<feature type="compositionally biased region" description="Pro residues" evidence="11">
    <location>
        <begin position="387"/>
        <end position="403"/>
    </location>
</feature>
<dbReference type="Gene3D" id="3.30.160.60">
    <property type="entry name" value="Classic Zinc Finger"/>
    <property type="match status" value="1"/>
</dbReference>
<keyword evidence="3" id="KW-0677">Repeat</keyword>
<dbReference type="Proteomes" id="UP000694890">
    <property type="component" value="Linkage group LG6"/>
</dbReference>
<evidence type="ECO:0000256" key="4">
    <source>
        <dbReference type="ARBA" id="ARBA00022771"/>
    </source>
</evidence>
<keyword evidence="5" id="KW-0862">Zinc</keyword>
<keyword evidence="2" id="KW-0479">Metal-binding</keyword>
<evidence type="ECO:0000256" key="5">
    <source>
        <dbReference type="ARBA" id="ARBA00022833"/>
    </source>
</evidence>
<dbReference type="PROSITE" id="PS00028">
    <property type="entry name" value="ZINC_FINGER_C2H2_1"/>
    <property type="match status" value="1"/>
</dbReference>
<reference evidence="14" key="1">
    <citation type="submission" date="2025-08" db="UniProtKB">
        <authorList>
            <consortium name="RefSeq"/>
        </authorList>
    </citation>
    <scope>IDENTIFICATION</scope>
    <source>
        <tissue evidence="14">Brain</tissue>
    </source>
</reference>
<evidence type="ECO:0000256" key="11">
    <source>
        <dbReference type="SAM" id="MobiDB-lite"/>
    </source>
</evidence>
<dbReference type="InterPro" id="IPR013087">
    <property type="entry name" value="Znf_C2H2_type"/>
</dbReference>
<dbReference type="PANTHER" id="PTHR24399">
    <property type="entry name" value="ZINC FINGER AND BTB DOMAIN-CONTAINING"/>
    <property type="match status" value="1"/>
</dbReference>
<dbReference type="RefSeq" id="XP_018530028.1">
    <property type="nucleotide sequence ID" value="XM_018674512.2"/>
</dbReference>
<comment type="subcellular location">
    <subcellularLocation>
        <location evidence="1">Nucleus</location>
    </subcellularLocation>
</comment>
<accession>A0AAJ7LT49</accession>
<feature type="domain" description="C2H2-type" evidence="12">
    <location>
        <begin position="269"/>
        <end position="296"/>
    </location>
</feature>
<organism evidence="13 14">
    <name type="scientific">Lates calcarifer</name>
    <name type="common">Barramundi</name>
    <name type="synonym">Holocentrus calcarifer</name>
    <dbReference type="NCBI Taxonomy" id="8187"/>
    <lineage>
        <taxon>Eukaryota</taxon>
        <taxon>Metazoa</taxon>
        <taxon>Chordata</taxon>
        <taxon>Craniata</taxon>
        <taxon>Vertebrata</taxon>
        <taxon>Euteleostomi</taxon>
        <taxon>Actinopterygii</taxon>
        <taxon>Neopterygii</taxon>
        <taxon>Teleostei</taxon>
        <taxon>Neoteleostei</taxon>
        <taxon>Acanthomorphata</taxon>
        <taxon>Carangaria</taxon>
        <taxon>Carangaria incertae sedis</taxon>
        <taxon>Centropomidae</taxon>
        <taxon>Lates</taxon>
    </lineage>
</organism>
<name>A0AAJ7LT49_LATCA</name>
<keyword evidence="9" id="KW-0539">Nucleus</keyword>
<evidence type="ECO:0000256" key="10">
    <source>
        <dbReference type="PROSITE-ProRule" id="PRU00042"/>
    </source>
</evidence>
<evidence type="ECO:0000313" key="13">
    <source>
        <dbReference type="Proteomes" id="UP000694890"/>
    </source>
</evidence>
<feature type="compositionally biased region" description="Basic and acidic residues" evidence="11">
    <location>
        <begin position="138"/>
        <end position="147"/>
    </location>
</feature>